<dbReference type="Proteomes" id="UP000029893">
    <property type="component" value="Segment"/>
</dbReference>
<proteinExistence type="predicted"/>
<dbReference type="RefSeq" id="YP_009219129.1">
    <property type="nucleotide sequence ID" value="NC_029018.2"/>
</dbReference>
<dbReference type="EMBL" id="KF279418">
    <property type="protein sequence ID" value="AIS74144.1"/>
    <property type="molecule type" value="Genomic_DNA"/>
</dbReference>
<dbReference type="GeneID" id="26645091"/>
<dbReference type="KEGG" id="vg:26645091"/>
<organism evidence="2 3">
    <name type="scientific">Mycobacterium phage Anubis</name>
    <dbReference type="NCBI Taxonomy" id="1354511"/>
    <lineage>
        <taxon>Viruses</taxon>
        <taxon>Duplodnaviria</taxon>
        <taxon>Heunggongvirae</taxon>
        <taxon>Uroviricota</taxon>
        <taxon>Caudoviricetes</taxon>
        <taxon>Microwolfvirus</taxon>
        <taxon>Microwolfvirus JHC117</taxon>
    </lineage>
</organism>
<dbReference type="InterPro" id="IPR019627">
    <property type="entry name" value="YAcAr"/>
</dbReference>
<dbReference type="Pfam" id="PF10686">
    <property type="entry name" value="YAcAr"/>
    <property type="match status" value="1"/>
</dbReference>
<protein>
    <recommendedName>
        <fullName evidence="1">YspA cpYpsA-related SLOG domain-containing protein</fullName>
    </recommendedName>
</protein>
<evidence type="ECO:0000313" key="2">
    <source>
        <dbReference type="EMBL" id="AIS74144.1"/>
    </source>
</evidence>
<evidence type="ECO:0000259" key="1">
    <source>
        <dbReference type="Pfam" id="PF10686"/>
    </source>
</evidence>
<dbReference type="SUPFAM" id="SSF102405">
    <property type="entry name" value="MCP/YpsA-like"/>
    <property type="match status" value="1"/>
</dbReference>
<sequence length="142" mass="15735">MDSVRRVLITGSRDWVARTTIWNALNAELHQFQHEGIVVVHGGARGADDIADRWAWGARQSGWPVQIEKHEAEWDEHGKRAGVIRNQKMVDLGADVCHAFPLQGSVGTRHCMARAIAAGIPVVNHGFQPYTNQAQQFAEAYG</sequence>
<feature type="domain" description="YspA cpYpsA-related SLOG" evidence="1">
    <location>
        <begin position="6"/>
        <end position="77"/>
    </location>
</feature>
<evidence type="ECO:0000313" key="3">
    <source>
        <dbReference type="Proteomes" id="UP000029893"/>
    </source>
</evidence>
<name>A0A097BYP9_9CAUD</name>
<accession>A0A097BYP9</accession>
<gene>
    <name evidence="2" type="primary">70</name>
    <name evidence="2" type="ORF">ANUBIS_70</name>
</gene>
<reference evidence="3" key="1">
    <citation type="submission" date="2015-09" db="EMBL/GenBank/DDBJ databases">
        <authorList>
            <person name="Jackson K.R."/>
            <person name="Lunt B.L."/>
            <person name="Fisher J.N.B."/>
            <person name="Gardner A.V."/>
            <person name="Bailey M.E."/>
            <person name="Deus L.M."/>
            <person name="Earl A.S."/>
            <person name="Gibby P.D."/>
            <person name="Hartmann K.A."/>
            <person name="Liu J.E."/>
            <person name="Manci A.M."/>
            <person name="Nielsen D.A."/>
            <person name="Solomon M.B."/>
            <person name="Breakwell D.P."/>
            <person name="Burnett S.H."/>
            <person name="Grose J.H."/>
        </authorList>
    </citation>
    <scope>NUCLEOTIDE SEQUENCE [LARGE SCALE GENOMIC DNA]</scope>
</reference>